<dbReference type="PANTHER" id="PTHR30055:SF234">
    <property type="entry name" value="HTH-TYPE TRANSCRIPTIONAL REGULATOR BETI"/>
    <property type="match status" value="1"/>
</dbReference>
<evidence type="ECO:0000256" key="3">
    <source>
        <dbReference type="ARBA" id="ARBA00023163"/>
    </source>
</evidence>
<evidence type="ECO:0000256" key="1">
    <source>
        <dbReference type="ARBA" id="ARBA00023015"/>
    </source>
</evidence>
<dbReference type="EMBL" id="WMBA01000013">
    <property type="protein sequence ID" value="MTD54544.1"/>
    <property type="molecule type" value="Genomic_DNA"/>
</dbReference>
<evidence type="ECO:0000256" key="4">
    <source>
        <dbReference type="PROSITE-ProRule" id="PRU00335"/>
    </source>
</evidence>
<keyword evidence="1" id="KW-0805">Transcription regulation</keyword>
<dbReference type="Pfam" id="PF00440">
    <property type="entry name" value="TetR_N"/>
    <property type="match status" value="1"/>
</dbReference>
<keyword evidence="2 4" id="KW-0238">DNA-binding</keyword>
<gene>
    <name evidence="7" type="ORF">GKO32_11225</name>
</gene>
<feature type="compositionally biased region" description="Basic and acidic residues" evidence="5">
    <location>
        <begin position="17"/>
        <end position="26"/>
    </location>
</feature>
<evidence type="ECO:0000313" key="7">
    <source>
        <dbReference type="EMBL" id="MTD54544.1"/>
    </source>
</evidence>
<dbReference type="InterPro" id="IPR049445">
    <property type="entry name" value="TetR_SbtR-like_C"/>
</dbReference>
<dbReference type="PANTHER" id="PTHR30055">
    <property type="entry name" value="HTH-TYPE TRANSCRIPTIONAL REGULATOR RUTR"/>
    <property type="match status" value="1"/>
</dbReference>
<reference evidence="7 8" key="1">
    <citation type="submission" date="2019-11" db="EMBL/GenBank/DDBJ databases">
        <title>Draft genome of Amycolatopsis RM579.</title>
        <authorList>
            <person name="Duangmal K."/>
            <person name="Mingma R."/>
        </authorList>
    </citation>
    <scope>NUCLEOTIDE SEQUENCE [LARGE SCALE GENOMIC DNA]</scope>
    <source>
        <strain evidence="7 8">RM579</strain>
    </source>
</reference>
<evidence type="ECO:0000313" key="8">
    <source>
        <dbReference type="Proteomes" id="UP000440096"/>
    </source>
</evidence>
<dbReference type="SUPFAM" id="SSF46689">
    <property type="entry name" value="Homeodomain-like"/>
    <property type="match status" value="1"/>
</dbReference>
<dbReference type="Proteomes" id="UP000440096">
    <property type="component" value="Unassembled WGS sequence"/>
</dbReference>
<organism evidence="7 8">
    <name type="scientific">Amycolatopsis pithecellobii</name>
    <dbReference type="NCBI Taxonomy" id="664692"/>
    <lineage>
        <taxon>Bacteria</taxon>
        <taxon>Bacillati</taxon>
        <taxon>Actinomycetota</taxon>
        <taxon>Actinomycetes</taxon>
        <taxon>Pseudonocardiales</taxon>
        <taxon>Pseudonocardiaceae</taxon>
        <taxon>Amycolatopsis</taxon>
    </lineage>
</organism>
<keyword evidence="8" id="KW-1185">Reference proteome</keyword>
<protein>
    <submittedName>
        <fullName evidence="7">TetR family transcriptional regulator</fullName>
    </submittedName>
</protein>
<proteinExistence type="predicted"/>
<evidence type="ECO:0000256" key="2">
    <source>
        <dbReference type="ARBA" id="ARBA00023125"/>
    </source>
</evidence>
<dbReference type="PROSITE" id="PS50977">
    <property type="entry name" value="HTH_TETR_2"/>
    <property type="match status" value="1"/>
</dbReference>
<comment type="caution">
    <text evidence="7">The sequence shown here is derived from an EMBL/GenBank/DDBJ whole genome shotgun (WGS) entry which is preliminary data.</text>
</comment>
<evidence type="ECO:0000256" key="5">
    <source>
        <dbReference type="SAM" id="MobiDB-lite"/>
    </source>
</evidence>
<evidence type="ECO:0000259" key="6">
    <source>
        <dbReference type="PROSITE" id="PS50977"/>
    </source>
</evidence>
<dbReference type="RefSeq" id="WP_154756766.1">
    <property type="nucleotide sequence ID" value="NZ_WMBA01000013.1"/>
</dbReference>
<dbReference type="OrthoDB" id="9795011at2"/>
<feature type="DNA-binding region" description="H-T-H motif" evidence="4">
    <location>
        <begin position="46"/>
        <end position="65"/>
    </location>
</feature>
<dbReference type="InterPro" id="IPR001647">
    <property type="entry name" value="HTH_TetR"/>
</dbReference>
<dbReference type="AlphaFoldDB" id="A0A6N7Z3E1"/>
<feature type="compositionally biased region" description="Basic and acidic residues" evidence="5">
    <location>
        <begin position="1"/>
        <end position="11"/>
    </location>
</feature>
<accession>A0A6N7Z3E1</accession>
<dbReference type="GO" id="GO:0000976">
    <property type="term" value="F:transcription cis-regulatory region binding"/>
    <property type="evidence" value="ECO:0007669"/>
    <property type="project" value="TreeGrafter"/>
</dbReference>
<feature type="domain" description="HTH tetR-type" evidence="6">
    <location>
        <begin position="24"/>
        <end position="83"/>
    </location>
</feature>
<sequence>MSRSTTRERGRGSAAERPLRRDAERNRERVLDAAHEVFAARGLEATLNDIAHHAGLGVGTVYRRFPNKDCLVEIMFVAKLDRIRGLAEEALAEPATWSALVRFMEEMAGMLARDRGLYQVSVSATHGHDRVAAAREEMCRHVGKLIERGEAEGLLRPGVSGSDVQAFTVMLGALVDFSQPVRPELWRRYLAVFLDGLRRCPGQDKPLPEPALTGEELAATL</sequence>
<dbReference type="PRINTS" id="PR00455">
    <property type="entry name" value="HTHTETR"/>
</dbReference>
<dbReference type="InterPro" id="IPR050109">
    <property type="entry name" value="HTH-type_TetR-like_transc_reg"/>
</dbReference>
<dbReference type="GO" id="GO:0003700">
    <property type="term" value="F:DNA-binding transcription factor activity"/>
    <property type="evidence" value="ECO:0007669"/>
    <property type="project" value="TreeGrafter"/>
</dbReference>
<name>A0A6N7Z3E1_9PSEU</name>
<dbReference type="InterPro" id="IPR036271">
    <property type="entry name" value="Tet_transcr_reg_TetR-rel_C_sf"/>
</dbReference>
<dbReference type="PROSITE" id="PS01081">
    <property type="entry name" value="HTH_TETR_1"/>
    <property type="match status" value="1"/>
</dbReference>
<dbReference type="InterPro" id="IPR009057">
    <property type="entry name" value="Homeodomain-like_sf"/>
</dbReference>
<dbReference type="SUPFAM" id="SSF48498">
    <property type="entry name" value="Tetracyclin repressor-like, C-terminal domain"/>
    <property type="match status" value="1"/>
</dbReference>
<keyword evidence="3" id="KW-0804">Transcription</keyword>
<dbReference type="InterPro" id="IPR023772">
    <property type="entry name" value="DNA-bd_HTH_TetR-type_CS"/>
</dbReference>
<dbReference type="Pfam" id="PF21597">
    <property type="entry name" value="TetR_C_43"/>
    <property type="match status" value="1"/>
</dbReference>
<dbReference type="Gene3D" id="1.10.357.10">
    <property type="entry name" value="Tetracycline Repressor, domain 2"/>
    <property type="match status" value="1"/>
</dbReference>
<feature type="region of interest" description="Disordered" evidence="5">
    <location>
        <begin position="1"/>
        <end position="26"/>
    </location>
</feature>